<name>N6X4H6_9ACTO</name>
<accession>N6X4H6</accession>
<dbReference type="Proteomes" id="UP000013015">
    <property type="component" value="Unassembled WGS sequence"/>
</dbReference>
<dbReference type="HOGENOM" id="CLU_3283419_0_0_11"/>
<evidence type="ECO:0000313" key="1">
    <source>
        <dbReference type="EMBL" id="ENO18297.1"/>
    </source>
</evidence>
<comment type="caution">
    <text evidence="1">The sequence shown here is derived from an EMBL/GenBank/DDBJ whole genome shotgun (WGS) entry which is preliminary data.</text>
</comment>
<proteinExistence type="predicted"/>
<sequence length="40" mass="4508">MGVLVQCIAMNRRHETREAFADRRGFTSYLARPARAIGSV</sequence>
<gene>
    <name evidence="1" type="ORF">HMPREF9004_0866</name>
</gene>
<dbReference type="AlphaFoldDB" id="N6X4H6"/>
<evidence type="ECO:0000313" key="2">
    <source>
        <dbReference type="Proteomes" id="UP000013015"/>
    </source>
</evidence>
<protein>
    <submittedName>
        <fullName evidence="1">Uncharacterized protein</fullName>
    </submittedName>
</protein>
<keyword evidence="2" id="KW-1185">Reference proteome</keyword>
<reference evidence="1 2" key="1">
    <citation type="submission" date="2013-03" db="EMBL/GenBank/DDBJ databases">
        <title>Reference genome for the Human Microbiome Project.</title>
        <authorList>
            <person name="Aqrawi P."/>
            <person name="Ayvaz T."/>
            <person name="Bess C."/>
            <person name="Blankenburg K."/>
            <person name="Coyle M."/>
            <person name="Deng J."/>
            <person name="Forbes L."/>
            <person name="Fowler G."/>
            <person name="Francisco L."/>
            <person name="Fu Q."/>
            <person name="Gibbs R."/>
            <person name="Gross S."/>
            <person name="Gubbala S."/>
            <person name="Hale W."/>
            <person name="Hemphill L."/>
            <person name="Highlander S."/>
            <person name="Hirani K."/>
            <person name="Jackson L."/>
            <person name="Jakkamsetti A."/>
            <person name="Javaid M."/>
            <person name="Jayaseelan J.C."/>
            <person name="Jiang H."/>
            <person name="Joshi V."/>
            <person name="Korchina V."/>
            <person name="Kovar C."/>
            <person name="Lara F."/>
            <person name="Lee S."/>
            <person name="Liu Y."/>
            <person name="Mata R."/>
            <person name="Mathew T."/>
            <person name="Munidasa M."/>
            <person name="Muzny D."/>
            <person name="Nazareth L."/>
            <person name="Ngo R."/>
            <person name="Nguyen L."/>
            <person name="Nguyen N."/>
            <person name="Okwuonu G."/>
            <person name="Ongeri F."/>
            <person name="Palculict T."/>
            <person name="Patil S."/>
            <person name="Petrosino J."/>
            <person name="Pham C."/>
            <person name="Pham P."/>
            <person name="Pu L.-L."/>
            <person name="Qin X."/>
            <person name="Qu J."/>
            <person name="Reid J."/>
            <person name="Ross M."/>
            <person name="Ruth R."/>
            <person name="Saada N."/>
            <person name="San Lucas F."/>
            <person name="Santibanez J."/>
            <person name="Shang Y."/>
            <person name="Simmons D."/>
            <person name="Song X.-Z."/>
            <person name="Tang L.-Y."/>
            <person name="Thornton R."/>
            <person name="Warren J."/>
            <person name="Weissenberger G."/>
            <person name="Wilczek-Boney K."/>
            <person name="Worley K."/>
            <person name="Youmans B."/>
            <person name="Zhang J."/>
            <person name="Zhang L."/>
            <person name="Zhao Z."/>
            <person name="Zhou C."/>
            <person name="Zhu D."/>
            <person name="Zhu Y."/>
        </authorList>
    </citation>
    <scope>NUCLEOTIDE SEQUENCE [LARGE SCALE GENOMIC DNA]</scope>
    <source>
        <strain evidence="1 2">F0333</strain>
    </source>
</reference>
<organism evidence="1 2">
    <name type="scientific">Schaalia cardiffensis F0333</name>
    <dbReference type="NCBI Taxonomy" id="888050"/>
    <lineage>
        <taxon>Bacteria</taxon>
        <taxon>Bacillati</taxon>
        <taxon>Actinomycetota</taxon>
        <taxon>Actinomycetes</taxon>
        <taxon>Actinomycetales</taxon>
        <taxon>Actinomycetaceae</taxon>
        <taxon>Schaalia</taxon>
    </lineage>
</organism>
<dbReference type="EMBL" id="AQHZ01000015">
    <property type="protein sequence ID" value="ENO18297.1"/>
    <property type="molecule type" value="Genomic_DNA"/>
</dbReference>
<dbReference type="PATRIC" id="fig|888050.3.peg.822"/>